<reference evidence="1 2" key="1">
    <citation type="submission" date="2019-05" db="EMBL/GenBank/DDBJ databases">
        <title>The compact genome of Giardia muris reveals important steps in the evolution of intestinal protozoan parasites.</title>
        <authorList>
            <person name="Xu F."/>
            <person name="Jimenez-Gonzalez A."/>
            <person name="Einarsson E."/>
            <person name="Astvaldsson A."/>
            <person name="Peirasmaki D."/>
            <person name="Eckmann L."/>
            <person name="Andersson J.O."/>
            <person name="Svard S.G."/>
            <person name="Jerlstrom-Hultqvist J."/>
        </authorList>
    </citation>
    <scope>NUCLEOTIDE SEQUENCE [LARGE SCALE GENOMIC DNA]</scope>
    <source>
        <strain evidence="1 2">Roberts-Thomson</strain>
    </source>
</reference>
<keyword evidence="2" id="KW-1185">Reference proteome</keyword>
<evidence type="ECO:0000313" key="2">
    <source>
        <dbReference type="Proteomes" id="UP000315496"/>
    </source>
</evidence>
<dbReference type="EMBL" id="VDLU01000001">
    <property type="protein sequence ID" value="TNJ30026.1"/>
    <property type="molecule type" value="Genomic_DNA"/>
</dbReference>
<proteinExistence type="predicted"/>
<accession>A0A4Z1SWA5</accession>
<gene>
    <name evidence="1" type="ORF">GMRT_13606</name>
</gene>
<sequence length="583" mass="67420">MADDLELQGVMDWISKGSLGRAVLWVACQPPTNKSIVSTFWNSIFEPRYVKAISTTDPSEVMQLICQCALEDTQRVRDLLLCLEHENNERYDEITCLLYLGALINEPFWSEEQETWMMEGLQTIAMTKFIPGGLNECLKICDVPSTSRSSRTLSWLKKYVDRWEHSPRQQDWFTLYLDRDQLILRQYKARFIGLVLKAYLNGYTLVSITNIVNFFTSSVFLHEECLEAFSIYQKCYEKYVRRTHELGYSIDPLLTTSSSHIVQCNQLKLFILSNTKQVDIDLLDLSWLVGISNRMGERRDTMNPIGELYSILLLKAQLNDFWNATDGTASQHLYHTAQYIITHSCSEAFGPIVIGFRRFLAQKQHEKRTCQQCVLRMVMEYGLLPIFLERLPRDTILLIQDLLLMPPTRRRSSEAFKGLLLQVLASAPLHDGLDVDINMGLFRTVLQTVSVDLMDISILLDDLYNLLLSTETLTRRDCRLLLALLKLDLEHYEGRQSPLLILPEFHTRVRDTEIHLFKGQIEAITWEAIKRQPDRLTSFYSLFSSNRTLAIGVMAKLMKELSQEEREEVALVLDAMREEGSRP</sequence>
<dbReference type="Proteomes" id="UP000315496">
    <property type="component" value="Chromosome 1"/>
</dbReference>
<dbReference type="VEuPathDB" id="GiardiaDB:GMRT_13606"/>
<comment type="caution">
    <text evidence="1">The sequence shown here is derived from an EMBL/GenBank/DDBJ whole genome shotgun (WGS) entry which is preliminary data.</text>
</comment>
<evidence type="ECO:0000313" key="1">
    <source>
        <dbReference type="EMBL" id="TNJ30026.1"/>
    </source>
</evidence>
<protein>
    <submittedName>
        <fullName evidence="1">Uncharacterized protein</fullName>
    </submittedName>
</protein>
<dbReference type="AlphaFoldDB" id="A0A4Z1SWA5"/>
<name>A0A4Z1SWA5_GIAMU</name>
<organism evidence="1 2">
    <name type="scientific">Giardia muris</name>
    <dbReference type="NCBI Taxonomy" id="5742"/>
    <lineage>
        <taxon>Eukaryota</taxon>
        <taxon>Metamonada</taxon>
        <taxon>Diplomonadida</taxon>
        <taxon>Hexamitidae</taxon>
        <taxon>Giardiinae</taxon>
        <taxon>Giardia</taxon>
    </lineage>
</organism>